<dbReference type="PANTHER" id="PTHR23317:SF26">
    <property type="entry name" value="ZIZIMIN, ISOFORM K"/>
    <property type="match status" value="1"/>
</dbReference>
<protein>
    <recommendedName>
        <fullName evidence="1">Dedicator of cytokinesis C/D N-terminal domain-containing protein</fullName>
    </recommendedName>
</protein>
<name>A0A8B6BLN0_MYTGA</name>
<dbReference type="PANTHER" id="PTHR23317">
    <property type="entry name" value="DEDICATOR OF CYTOKINESIS DOCK"/>
    <property type="match status" value="1"/>
</dbReference>
<dbReference type="Pfam" id="PF11878">
    <property type="entry name" value="DOCK_C-D_N"/>
    <property type="match status" value="1"/>
</dbReference>
<dbReference type="AlphaFoldDB" id="A0A8B6BLN0"/>
<sequence>MAERKFRQHILKRGDAAKIRDEVAQEMRENIIQARPKAVEPVDYETYVSKNKTILHNDPQREMLTFPYDDIVIPPPTPPKKMRTLHSTVPPTATQEATNLLVRECIKSYTDSCHVVKYKYEQYSGGYQKLLK</sequence>
<evidence type="ECO:0000259" key="1">
    <source>
        <dbReference type="Pfam" id="PF11878"/>
    </source>
</evidence>
<reference evidence="2" key="1">
    <citation type="submission" date="2018-11" db="EMBL/GenBank/DDBJ databases">
        <authorList>
            <person name="Alioto T."/>
            <person name="Alioto T."/>
        </authorList>
    </citation>
    <scope>NUCLEOTIDE SEQUENCE</scope>
</reference>
<accession>A0A8B6BLN0</accession>
<gene>
    <name evidence="2" type="ORF">MGAL_10B066508</name>
</gene>
<comment type="caution">
    <text evidence="2">The sequence shown here is derived from an EMBL/GenBank/DDBJ whole genome shotgun (WGS) entry which is preliminary data.</text>
</comment>
<proteinExistence type="predicted"/>
<dbReference type="GO" id="GO:0005085">
    <property type="term" value="F:guanyl-nucleotide exchange factor activity"/>
    <property type="evidence" value="ECO:0007669"/>
    <property type="project" value="InterPro"/>
</dbReference>
<dbReference type="GO" id="GO:0007264">
    <property type="term" value="P:small GTPase-mediated signal transduction"/>
    <property type="evidence" value="ECO:0007669"/>
    <property type="project" value="InterPro"/>
</dbReference>
<evidence type="ECO:0000313" key="3">
    <source>
        <dbReference type="Proteomes" id="UP000596742"/>
    </source>
</evidence>
<dbReference type="EMBL" id="UYJE01000297">
    <property type="protein sequence ID" value="VDH92027.1"/>
    <property type="molecule type" value="Genomic_DNA"/>
</dbReference>
<dbReference type="InterPro" id="IPR021816">
    <property type="entry name" value="DOCK_C/D_N"/>
</dbReference>
<dbReference type="InterPro" id="IPR026791">
    <property type="entry name" value="DOCK"/>
</dbReference>
<feature type="domain" description="Dedicator of cytokinesis C/D N-terminal" evidence="1">
    <location>
        <begin position="37"/>
        <end position="130"/>
    </location>
</feature>
<organism evidence="2 3">
    <name type="scientific">Mytilus galloprovincialis</name>
    <name type="common">Mediterranean mussel</name>
    <dbReference type="NCBI Taxonomy" id="29158"/>
    <lineage>
        <taxon>Eukaryota</taxon>
        <taxon>Metazoa</taxon>
        <taxon>Spiralia</taxon>
        <taxon>Lophotrochozoa</taxon>
        <taxon>Mollusca</taxon>
        <taxon>Bivalvia</taxon>
        <taxon>Autobranchia</taxon>
        <taxon>Pteriomorphia</taxon>
        <taxon>Mytilida</taxon>
        <taxon>Mytiloidea</taxon>
        <taxon>Mytilidae</taxon>
        <taxon>Mytilinae</taxon>
        <taxon>Mytilus</taxon>
    </lineage>
</organism>
<dbReference type="Proteomes" id="UP000596742">
    <property type="component" value="Unassembled WGS sequence"/>
</dbReference>
<evidence type="ECO:0000313" key="2">
    <source>
        <dbReference type="EMBL" id="VDH92027.1"/>
    </source>
</evidence>
<dbReference type="OrthoDB" id="47328at2759"/>
<keyword evidence="3" id="KW-1185">Reference proteome</keyword>